<protein>
    <recommendedName>
        <fullName evidence="3">Autotransporter domain-containing protein</fullName>
    </recommendedName>
</protein>
<dbReference type="GO" id="GO:0019867">
    <property type="term" value="C:outer membrane"/>
    <property type="evidence" value="ECO:0007669"/>
    <property type="project" value="InterPro"/>
</dbReference>
<dbReference type="PROSITE" id="PS51208">
    <property type="entry name" value="AUTOTRANSPORTER"/>
    <property type="match status" value="1"/>
</dbReference>
<dbReference type="RefSeq" id="WP_105595680.1">
    <property type="nucleotide sequence ID" value="NZ_PDET01000031.1"/>
</dbReference>
<dbReference type="Pfam" id="PF03797">
    <property type="entry name" value="Autotransporter"/>
    <property type="match status" value="1"/>
</dbReference>
<evidence type="ECO:0000313" key="5">
    <source>
        <dbReference type="Proteomes" id="UP000239181"/>
    </source>
</evidence>
<dbReference type="SUPFAM" id="SSF51126">
    <property type="entry name" value="Pectin lyase-like"/>
    <property type="match status" value="1"/>
</dbReference>
<dbReference type="SUPFAM" id="SSF103515">
    <property type="entry name" value="Autotransporter"/>
    <property type="match status" value="1"/>
</dbReference>
<comment type="caution">
    <text evidence="4">The sequence shown here is derived from an EMBL/GenBank/DDBJ whole genome shotgun (WGS) entry which is preliminary data.</text>
</comment>
<organism evidence="4 5">
    <name type="scientific">Pantoea coffeiphila</name>
    <dbReference type="NCBI Taxonomy" id="1465635"/>
    <lineage>
        <taxon>Bacteria</taxon>
        <taxon>Pseudomonadati</taxon>
        <taxon>Pseudomonadota</taxon>
        <taxon>Gammaproteobacteria</taxon>
        <taxon>Enterobacterales</taxon>
        <taxon>Erwiniaceae</taxon>
        <taxon>Pantoea</taxon>
    </lineage>
</organism>
<dbReference type="InterPro" id="IPR012332">
    <property type="entry name" value="Autotransporter_pectin_lyase_C"/>
</dbReference>
<evidence type="ECO:0000256" key="1">
    <source>
        <dbReference type="SAM" id="MobiDB-lite"/>
    </source>
</evidence>
<feature type="domain" description="Autotransporter" evidence="3">
    <location>
        <begin position="494"/>
        <end position="776"/>
    </location>
</feature>
<feature type="chain" id="PRO_5015609435" description="Autotransporter domain-containing protein" evidence="2">
    <location>
        <begin position="24"/>
        <end position="776"/>
    </location>
</feature>
<feature type="signal peptide" evidence="2">
    <location>
        <begin position="1"/>
        <end position="23"/>
    </location>
</feature>
<dbReference type="PANTHER" id="PTHR12338:SF5">
    <property type="entry name" value="ANTIGEN 43-RELATED"/>
    <property type="match status" value="1"/>
</dbReference>
<dbReference type="Proteomes" id="UP000239181">
    <property type="component" value="Unassembled WGS sequence"/>
</dbReference>
<dbReference type="EMBL" id="PDET01000031">
    <property type="protein sequence ID" value="PRD12494.1"/>
    <property type="molecule type" value="Genomic_DNA"/>
</dbReference>
<dbReference type="Pfam" id="PF18883">
    <property type="entry name" value="AC_1"/>
    <property type="match status" value="1"/>
</dbReference>
<proteinExistence type="predicted"/>
<keyword evidence="5" id="KW-1185">Reference proteome</keyword>
<feature type="region of interest" description="Disordered" evidence="1">
    <location>
        <begin position="415"/>
        <end position="450"/>
    </location>
</feature>
<feature type="compositionally biased region" description="Pro residues" evidence="1">
    <location>
        <begin position="420"/>
        <end position="450"/>
    </location>
</feature>
<evidence type="ECO:0000313" key="4">
    <source>
        <dbReference type="EMBL" id="PRD12494.1"/>
    </source>
</evidence>
<dbReference type="NCBIfam" id="TIGR01414">
    <property type="entry name" value="autotrans_barl"/>
    <property type="match status" value="1"/>
</dbReference>
<keyword evidence="2" id="KW-0732">Signal</keyword>
<dbReference type="Gene3D" id="2.160.20.20">
    <property type="match status" value="1"/>
</dbReference>
<dbReference type="AlphaFoldDB" id="A0A2S9I453"/>
<dbReference type="InterPro" id="IPR043990">
    <property type="entry name" value="AC_1"/>
</dbReference>
<evidence type="ECO:0000259" key="3">
    <source>
        <dbReference type="PROSITE" id="PS51208"/>
    </source>
</evidence>
<dbReference type="InterPro" id="IPR011050">
    <property type="entry name" value="Pectin_lyase_fold/virulence"/>
</dbReference>
<dbReference type="InterPro" id="IPR006315">
    <property type="entry name" value="OM_autotransptr_brl_dom"/>
</dbReference>
<accession>A0A2S9I453</accession>
<dbReference type="PANTHER" id="PTHR12338">
    <property type="entry name" value="AUTOTRANSPORTER"/>
    <property type="match status" value="1"/>
</dbReference>
<dbReference type="CDD" id="cd01344">
    <property type="entry name" value="PL2_Passenger_AT"/>
    <property type="match status" value="1"/>
</dbReference>
<reference evidence="4 5" key="1">
    <citation type="submission" date="2017-10" db="EMBL/GenBank/DDBJ databases">
        <title>Draft genome of two endophytic bacteria isolated from 'guarana' Paullinia cupana (Mart.) Ducke.</title>
        <authorList>
            <person name="Siqueira K.A."/>
            <person name="Liotti R.G."/>
            <person name="Mendes T.A."/>
            <person name="Soares M.A."/>
        </authorList>
    </citation>
    <scope>NUCLEOTIDE SEQUENCE [LARGE SCALE GENOMIC DNA]</scope>
    <source>
        <strain evidence="4 5">342</strain>
    </source>
</reference>
<evidence type="ECO:0000256" key="2">
    <source>
        <dbReference type="SAM" id="SignalP"/>
    </source>
</evidence>
<gene>
    <name evidence="4" type="ORF">CQW29_26125</name>
</gene>
<dbReference type="OrthoDB" id="6053567at2"/>
<dbReference type="SMART" id="SM00869">
    <property type="entry name" value="Autotransporter"/>
    <property type="match status" value="1"/>
</dbReference>
<sequence>MYRKKVISLLISGALFGPELAFAYSTVIDGQVINSTDEAGVFNIGWENENGYLVKDSTINVFVENSGNTAHGILVNASRVENTNQTTTTVVNTTINSEGTGAYLVGGIASFDNTNIESQGTYGIVTKGGQLSLTNGTVVNATKNGFGFYFLRGYSALDGSRGTYEDNDVLIDSSTVKTENNVAIVVGKDTLANITVSGNSTISSGNGRFLATLDGSTTNLNVSDSVLNGSTSAQDASTINYNLSNSSLNGAVISSKDSQVKVDLNNKSSLVGSAQNVKEIDVDGTSLWHMGASSDVGNLTNAGLIQLSDTDKTGSVLTVHNNYVGNGGTLVFNSELAGDDSPSDRLAIEGNSSGDTNVVVNNIGGKGAQTVEGVELIRVDGQSDGTFNQSGRIVAGAYDYSLVRGNTNSNNWYLTSQKQPDPPVNPPVEPPVEPPVNPPVEPPVNPPVEPPANKERVVRPEGGAYSANIAAALTLFESRLSDRQGTFYVDPLSGEKKYTTLWLNQVGGRTHANDKSGQLKTNNNRYSAMLGGDIGSGVGAAGSWRVGLLAGYGHAHNTTTSRVTGYRAKGNVRGYTTGVYGTWYAEGTDEHGLYVDTLVQYSWFKNKVKGDDVRREHYDSDGVSTSLETGYVIPVSQSERSGFYLQPLAQITWSGISADNHTEKNGTRVIGKTDNNVRSRLGIKAFAKGHSSQDQGAGREFKPFIETNWIHNTRNNSVSMDGVDVTQSGTRNIAEAKLGIEGDFNQQLRLTGTIGHQMGDHSWTDTSAAIGIKYSF</sequence>
<name>A0A2S9I453_9GAMM</name>
<dbReference type="InterPro" id="IPR036709">
    <property type="entry name" value="Autotransporte_beta_dom_sf"/>
</dbReference>
<dbReference type="Gene3D" id="2.40.128.130">
    <property type="entry name" value="Autotransporter beta-domain"/>
    <property type="match status" value="1"/>
</dbReference>
<dbReference type="InterPro" id="IPR050909">
    <property type="entry name" value="Bact_Autotransporter_VF"/>
</dbReference>
<dbReference type="InterPro" id="IPR005546">
    <property type="entry name" value="Autotransporte_beta"/>
</dbReference>